<dbReference type="Pfam" id="PF00196">
    <property type="entry name" value="GerE"/>
    <property type="match status" value="1"/>
</dbReference>
<dbReference type="InterPro" id="IPR036388">
    <property type="entry name" value="WH-like_DNA-bd_sf"/>
</dbReference>
<evidence type="ECO:0000313" key="7">
    <source>
        <dbReference type="EMBL" id="ACG79892.1"/>
    </source>
</evidence>
<evidence type="ECO:0000259" key="6">
    <source>
        <dbReference type="PROSITE" id="PS50043"/>
    </source>
</evidence>
<evidence type="ECO:0000256" key="5">
    <source>
        <dbReference type="SAM" id="Phobius"/>
    </source>
</evidence>
<keyword evidence="2" id="KW-0238">DNA-binding</keyword>
<evidence type="ECO:0000256" key="2">
    <source>
        <dbReference type="ARBA" id="ARBA00023125"/>
    </source>
</evidence>
<accession>B4RC99</accession>
<evidence type="ECO:0000256" key="3">
    <source>
        <dbReference type="ARBA" id="ARBA00023163"/>
    </source>
</evidence>
<proteinExistence type="predicted"/>
<dbReference type="GO" id="GO:0006355">
    <property type="term" value="P:regulation of DNA-templated transcription"/>
    <property type="evidence" value="ECO:0007669"/>
    <property type="project" value="InterPro"/>
</dbReference>
<dbReference type="STRING" id="450851.PHZ_c3483"/>
<dbReference type="EMBL" id="CP000747">
    <property type="protein sequence ID" value="ACG79892.1"/>
    <property type="molecule type" value="Genomic_DNA"/>
</dbReference>
<keyword evidence="1" id="KW-0805">Transcription regulation</keyword>
<keyword evidence="5" id="KW-0812">Transmembrane</keyword>
<evidence type="ECO:0000256" key="1">
    <source>
        <dbReference type="ARBA" id="ARBA00023015"/>
    </source>
</evidence>
<dbReference type="PANTHER" id="PTHR44688:SF16">
    <property type="entry name" value="DNA-BINDING TRANSCRIPTIONAL ACTIVATOR DEVR_DOSR"/>
    <property type="match status" value="1"/>
</dbReference>
<evidence type="ECO:0000256" key="4">
    <source>
        <dbReference type="SAM" id="MobiDB-lite"/>
    </source>
</evidence>
<keyword evidence="8" id="KW-1185">Reference proteome</keyword>
<keyword evidence="3" id="KW-0804">Transcription</keyword>
<dbReference type="PROSITE" id="PS50043">
    <property type="entry name" value="HTH_LUXR_2"/>
    <property type="match status" value="1"/>
</dbReference>
<dbReference type="eggNOG" id="COG2771">
    <property type="taxonomic scope" value="Bacteria"/>
</dbReference>
<evidence type="ECO:0000313" key="8">
    <source>
        <dbReference type="Proteomes" id="UP000001868"/>
    </source>
</evidence>
<dbReference type="PANTHER" id="PTHR44688">
    <property type="entry name" value="DNA-BINDING TRANSCRIPTIONAL ACTIVATOR DEVR_DOSR"/>
    <property type="match status" value="1"/>
</dbReference>
<dbReference type="Proteomes" id="UP000001868">
    <property type="component" value="Chromosome"/>
</dbReference>
<dbReference type="HOGENOM" id="CLU_1085250_0_0_5"/>
<name>B4RC99_PHEZH</name>
<keyword evidence="5" id="KW-0472">Membrane</keyword>
<gene>
    <name evidence="7" type="ordered locus">PHZ_c3483</name>
</gene>
<feature type="transmembrane region" description="Helical" evidence="5">
    <location>
        <begin position="224"/>
        <end position="248"/>
    </location>
</feature>
<dbReference type="OrthoDB" id="7206433at2"/>
<feature type="domain" description="HTH luxR-type" evidence="6">
    <location>
        <begin position="8"/>
        <end position="73"/>
    </location>
</feature>
<dbReference type="Gene3D" id="1.10.10.10">
    <property type="entry name" value="Winged helix-like DNA-binding domain superfamily/Winged helix DNA-binding domain"/>
    <property type="match status" value="1"/>
</dbReference>
<protein>
    <submittedName>
        <fullName evidence="7">Transcriptional regulator, LuxR family</fullName>
    </submittedName>
</protein>
<dbReference type="InterPro" id="IPR016032">
    <property type="entry name" value="Sig_transdc_resp-reg_C-effctor"/>
</dbReference>
<dbReference type="KEGG" id="pzu:PHZ_c3483"/>
<keyword evidence="5" id="KW-1133">Transmembrane helix</keyword>
<feature type="region of interest" description="Disordered" evidence="4">
    <location>
        <begin position="73"/>
        <end position="175"/>
    </location>
</feature>
<organism evidence="7 8">
    <name type="scientific">Phenylobacterium zucineum (strain HLK1)</name>
    <dbReference type="NCBI Taxonomy" id="450851"/>
    <lineage>
        <taxon>Bacteria</taxon>
        <taxon>Pseudomonadati</taxon>
        <taxon>Pseudomonadota</taxon>
        <taxon>Alphaproteobacteria</taxon>
        <taxon>Caulobacterales</taxon>
        <taxon>Caulobacteraceae</taxon>
        <taxon>Phenylobacterium</taxon>
    </lineage>
</organism>
<dbReference type="CDD" id="cd06170">
    <property type="entry name" value="LuxR_C_like"/>
    <property type="match status" value="1"/>
</dbReference>
<reference evidence="7 8" key="1">
    <citation type="journal article" date="2008" name="BMC Genomics">
        <title>Complete genome of Phenylobacterium zucineum - a novel facultative intracellular bacterium isolated from human erythroleukemia cell line K562.</title>
        <authorList>
            <person name="Luo Y."/>
            <person name="Xu X."/>
            <person name="Ding Z."/>
            <person name="Liu Z."/>
            <person name="Zhang B."/>
            <person name="Yan Z."/>
            <person name="Sun J."/>
            <person name="Hu S."/>
            <person name="Hu X."/>
        </authorList>
    </citation>
    <scope>NUCLEOTIDE SEQUENCE [LARGE SCALE GENOMIC DNA]</scope>
    <source>
        <strain evidence="7 8">HLK1</strain>
    </source>
</reference>
<dbReference type="AlphaFoldDB" id="B4RC99"/>
<dbReference type="SMART" id="SM00421">
    <property type="entry name" value="HTH_LUXR"/>
    <property type="match status" value="1"/>
</dbReference>
<sequence>MPTRADVETNPAGLLTQRERECLRLVDQHLSSKQIARELGMSKTSVDTYCDRARRKLGVPDRYEAARLLRRHDGDPVLTGSGQDAIRTDNPAARWLDDPATEGTAHGRPAELRQSASDRQGAAPAPGDRRLRGALAGSGPQGGEPSGLLLDPAGTAARRPVGDARPGGHGAAPGVRHAEAGAVQAGRNGPAGDPLHDLGPAGRELPAGRGRWLGPNELGPAARLGAIVAVAILTALAFGGMLAGLHALQALAVNLT</sequence>
<dbReference type="SUPFAM" id="SSF46894">
    <property type="entry name" value="C-terminal effector domain of the bipartite response regulators"/>
    <property type="match status" value="1"/>
</dbReference>
<dbReference type="GO" id="GO:0003677">
    <property type="term" value="F:DNA binding"/>
    <property type="evidence" value="ECO:0007669"/>
    <property type="project" value="UniProtKB-KW"/>
</dbReference>
<dbReference type="InterPro" id="IPR000792">
    <property type="entry name" value="Tscrpt_reg_LuxR_C"/>
</dbReference>